<dbReference type="RefSeq" id="WP_166292140.1">
    <property type="nucleotide sequence ID" value="NZ_CP049863.1"/>
</dbReference>
<evidence type="ECO:0000259" key="1">
    <source>
        <dbReference type="PROSITE" id="PS50943"/>
    </source>
</evidence>
<dbReference type="EMBL" id="CP049863">
    <property type="protein sequence ID" value="QIK63798.1"/>
    <property type="molecule type" value="Genomic_DNA"/>
</dbReference>
<evidence type="ECO:0000313" key="2">
    <source>
        <dbReference type="EMBL" id="QIK63798.1"/>
    </source>
</evidence>
<organism evidence="2 3">
    <name type="scientific">Leucobacter viscericola</name>
    <dbReference type="NCBI Taxonomy" id="2714935"/>
    <lineage>
        <taxon>Bacteria</taxon>
        <taxon>Bacillati</taxon>
        <taxon>Actinomycetota</taxon>
        <taxon>Actinomycetes</taxon>
        <taxon>Micrococcales</taxon>
        <taxon>Microbacteriaceae</taxon>
        <taxon>Leucobacter</taxon>
    </lineage>
</organism>
<dbReference type="PROSITE" id="PS50943">
    <property type="entry name" value="HTH_CROC1"/>
    <property type="match status" value="1"/>
</dbReference>
<dbReference type="InterPro" id="IPR010982">
    <property type="entry name" value="Lambda_DNA-bd_dom_sf"/>
</dbReference>
<dbReference type="InterPro" id="IPR001387">
    <property type="entry name" value="Cro/C1-type_HTH"/>
</dbReference>
<feature type="domain" description="HTH cro/C1-type" evidence="1">
    <location>
        <begin position="24"/>
        <end position="68"/>
    </location>
</feature>
<dbReference type="GO" id="GO:0003677">
    <property type="term" value="F:DNA binding"/>
    <property type="evidence" value="ECO:0007669"/>
    <property type="project" value="InterPro"/>
</dbReference>
<reference evidence="2 3" key="1">
    <citation type="submission" date="2020-03" db="EMBL/GenBank/DDBJ databases">
        <title>Leucobacter sp. nov., isolated from beetles.</title>
        <authorList>
            <person name="Hyun D.-W."/>
            <person name="Bae J.-W."/>
        </authorList>
    </citation>
    <scope>NUCLEOTIDE SEQUENCE [LARGE SCALE GENOMIC DNA]</scope>
    <source>
        <strain evidence="2 3">HDW9C</strain>
    </source>
</reference>
<accession>A0A6G7XHE9</accession>
<gene>
    <name evidence="2" type="ORF">G7068_11830</name>
</gene>
<sequence>MNYSTPSIRASRAVRALLHDRRESQEQLAEATGISLSTLKRRMLNISPFTINELFAIARHFGVGIEDVLSSPMERVAV</sequence>
<dbReference type="Pfam" id="PF01381">
    <property type="entry name" value="HTH_3"/>
    <property type="match status" value="1"/>
</dbReference>
<keyword evidence="3" id="KW-1185">Reference proteome</keyword>
<dbReference type="Gene3D" id="1.10.260.40">
    <property type="entry name" value="lambda repressor-like DNA-binding domains"/>
    <property type="match status" value="1"/>
</dbReference>
<dbReference type="Proteomes" id="UP000502677">
    <property type="component" value="Chromosome"/>
</dbReference>
<dbReference type="CDD" id="cd00093">
    <property type="entry name" value="HTH_XRE"/>
    <property type="match status" value="1"/>
</dbReference>
<protein>
    <submittedName>
        <fullName evidence="2">Helix-turn-helix transcriptional regulator</fullName>
    </submittedName>
</protein>
<name>A0A6G7XHE9_9MICO</name>
<dbReference type="AlphaFoldDB" id="A0A6G7XHE9"/>
<dbReference type="KEGG" id="lvi:G7068_11830"/>
<dbReference type="SMART" id="SM00530">
    <property type="entry name" value="HTH_XRE"/>
    <property type="match status" value="1"/>
</dbReference>
<dbReference type="SUPFAM" id="SSF47413">
    <property type="entry name" value="lambda repressor-like DNA-binding domains"/>
    <property type="match status" value="1"/>
</dbReference>
<evidence type="ECO:0000313" key="3">
    <source>
        <dbReference type="Proteomes" id="UP000502677"/>
    </source>
</evidence>
<proteinExistence type="predicted"/>